<dbReference type="Gene3D" id="2.40.170.20">
    <property type="entry name" value="TonB-dependent receptor, beta-barrel domain"/>
    <property type="match status" value="1"/>
</dbReference>
<dbReference type="InterPro" id="IPR012910">
    <property type="entry name" value="Plug_dom"/>
</dbReference>
<organism evidence="14 15">
    <name type="scientific">Hyphomonas neptunium (strain ATCC 15444)</name>
    <dbReference type="NCBI Taxonomy" id="228405"/>
    <lineage>
        <taxon>Bacteria</taxon>
        <taxon>Pseudomonadati</taxon>
        <taxon>Pseudomonadota</taxon>
        <taxon>Alphaproteobacteria</taxon>
        <taxon>Hyphomonadales</taxon>
        <taxon>Hyphomonadaceae</taxon>
        <taxon>Hyphomonas</taxon>
    </lineage>
</organism>
<sequence>MPDWRARALAGRGCGWPSMCPRGHAGLRCAATTPKVFANDFHYRVWQSRFEQSVHIQEPPMKNLYGISAAALLAMSAPAHAQENSAEPADDTRIEETVVVTATRSSLPPSALPNTIQLIQNDALSLQAQLTGSAIEVVSTLVPSFSPTREKLSGAGETLRGRSPLYLIDGVPQSNPLRDGSRDGYTIDPFFIERVEVIFGSNAIQGIGATGGVVNYVTAAAPEEGEGWTGKLLAQIGAGSGFKGDGYDYRGGALAGRDFGALDLTLGVATQKRGAFYSGNGRRIGIDGAQGEVQDSDSLSFFGKAGFDLSPTRRLELMAQRFELEGDGDYVLVNGSRATDTPTTTIRGDQPGVIPTNTVLTTSLTYTDEDLLGGTLTSQAFYQDFESVFGGGSFATFQDPAIAPVGTLFDQSSNNSEKMGVRISYERTLDAVPGLNVRGGLDALNDQTYQELIVTGRNWVPETEFTSFAPFLQLNQALFGERVYISGGLRHEMAKLKVDDFETLYAYGPQQVEGGEPEFEKTLFNVGATAEIVDGLTVYTSYAQGFTMADVGRILRAVSTPDQDVDTFLNIEPVVSDNTEIGLEWRQGPLSASAAYFWSTSDLGALLVLRNDVFEVERQRTEIDGMELTGAWDTPVTGLKLSGGVAVLNGRTDSDGDDKVDIDLDGANISPDRVNLAADYETGPFTLRVQARSYLDRAFEGLPLNTDFDGHTLADAFLRYSAGFGDITLSASNLFDKQYVTYDSQTVQPTSNTRYFAGRGRMITLAFEKSF</sequence>
<proteinExistence type="inferred from homology"/>
<dbReference type="Pfam" id="PF07715">
    <property type="entry name" value="Plug"/>
    <property type="match status" value="1"/>
</dbReference>
<dbReference type="GO" id="GO:0015344">
    <property type="term" value="F:siderophore uptake transmembrane transporter activity"/>
    <property type="evidence" value="ECO:0007669"/>
    <property type="project" value="TreeGrafter"/>
</dbReference>
<dbReference type="InterPro" id="IPR037066">
    <property type="entry name" value="Plug_dom_sf"/>
</dbReference>
<dbReference type="Proteomes" id="UP000001959">
    <property type="component" value="Chromosome"/>
</dbReference>
<evidence type="ECO:0000256" key="8">
    <source>
        <dbReference type="ARBA" id="ARBA00023237"/>
    </source>
</evidence>
<dbReference type="PROSITE" id="PS52016">
    <property type="entry name" value="TONB_DEPENDENT_REC_3"/>
    <property type="match status" value="1"/>
</dbReference>
<dbReference type="AlphaFoldDB" id="Q0C3C0"/>
<gene>
    <name evidence="14" type="ordered locus">HNE_1051</name>
</gene>
<dbReference type="HOGENOM" id="CLU_015930_0_0_5"/>
<comment type="subcellular location">
    <subcellularLocation>
        <location evidence="1 9">Cell outer membrane</location>
        <topology evidence="1 9">Multi-pass membrane protein</topology>
    </subcellularLocation>
</comment>
<keyword evidence="7 9" id="KW-0472">Membrane</keyword>
<dbReference type="InterPro" id="IPR039426">
    <property type="entry name" value="TonB-dep_rcpt-like"/>
</dbReference>
<dbReference type="KEGG" id="hne:HNE_1051"/>
<name>Q0C3C0_HYPNA</name>
<dbReference type="InterPro" id="IPR000531">
    <property type="entry name" value="Beta-barrel_TonB"/>
</dbReference>
<evidence type="ECO:0000313" key="15">
    <source>
        <dbReference type="Proteomes" id="UP000001959"/>
    </source>
</evidence>
<dbReference type="PANTHER" id="PTHR30069:SF42">
    <property type="entry name" value="FERRIC AEROBACTIN RECEPTOR"/>
    <property type="match status" value="1"/>
</dbReference>
<evidence type="ECO:0000256" key="11">
    <source>
        <dbReference type="RuleBase" id="RU003357"/>
    </source>
</evidence>
<keyword evidence="15" id="KW-1185">Reference proteome</keyword>
<dbReference type="InterPro" id="IPR036942">
    <property type="entry name" value="Beta-barrel_TonB_sf"/>
</dbReference>
<reference evidence="14 15" key="1">
    <citation type="journal article" date="2006" name="J. Bacteriol.">
        <title>Comparative genomic evidence for a close relationship between the dimorphic prosthecate bacteria Hyphomonas neptunium and Caulobacter crescentus.</title>
        <authorList>
            <person name="Badger J.H."/>
            <person name="Hoover T.R."/>
            <person name="Brun Y.V."/>
            <person name="Weiner R.M."/>
            <person name="Laub M.T."/>
            <person name="Alexandre G."/>
            <person name="Mrazek J."/>
            <person name="Ren Q."/>
            <person name="Paulsen I.T."/>
            <person name="Nelson K.E."/>
            <person name="Khouri H.M."/>
            <person name="Radune D."/>
            <person name="Sosa J."/>
            <person name="Dodson R.J."/>
            <person name="Sullivan S.A."/>
            <person name="Rosovitz M.J."/>
            <person name="Madupu R."/>
            <person name="Brinkac L.M."/>
            <person name="Durkin A.S."/>
            <person name="Daugherty S.C."/>
            <person name="Kothari S.P."/>
            <person name="Giglio M.G."/>
            <person name="Zhou L."/>
            <person name="Haft D.H."/>
            <person name="Selengut J.D."/>
            <person name="Davidsen T.M."/>
            <person name="Yang Q."/>
            <person name="Zafar N."/>
            <person name="Ward N.L."/>
        </authorList>
    </citation>
    <scope>NUCLEOTIDE SEQUENCE [LARGE SCALE GENOMIC DNA]</scope>
    <source>
        <strain evidence="14 15">ATCC 15444</strain>
    </source>
</reference>
<evidence type="ECO:0000259" key="13">
    <source>
        <dbReference type="Pfam" id="PF07715"/>
    </source>
</evidence>
<keyword evidence="2 9" id="KW-0813">Transport</keyword>
<evidence type="ECO:0000259" key="12">
    <source>
        <dbReference type="Pfam" id="PF00593"/>
    </source>
</evidence>
<dbReference type="GO" id="GO:0009279">
    <property type="term" value="C:cell outer membrane"/>
    <property type="evidence" value="ECO:0007669"/>
    <property type="project" value="UniProtKB-SubCell"/>
</dbReference>
<keyword evidence="4 9" id="KW-0812">Transmembrane</keyword>
<comment type="similarity">
    <text evidence="9 11">Belongs to the TonB-dependent receptor family.</text>
</comment>
<keyword evidence="14" id="KW-0675">Receptor</keyword>
<dbReference type="Gene3D" id="2.170.130.10">
    <property type="entry name" value="TonB-dependent receptor, plug domain"/>
    <property type="match status" value="1"/>
</dbReference>
<dbReference type="PROSITE" id="PS00430">
    <property type="entry name" value="TONB_DEPENDENT_REC_1"/>
    <property type="match status" value="1"/>
</dbReference>
<dbReference type="InterPro" id="IPR010916">
    <property type="entry name" value="TonB_box_CS"/>
</dbReference>
<dbReference type="PANTHER" id="PTHR30069">
    <property type="entry name" value="TONB-DEPENDENT OUTER MEMBRANE RECEPTOR"/>
    <property type="match status" value="1"/>
</dbReference>
<protein>
    <submittedName>
        <fullName evidence="14">TonB dependent receptor</fullName>
    </submittedName>
</protein>
<feature type="domain" description="TonB-dependent receptor-like beta-barrel" evidence="12">
    <location>
        <begin position="333"/>
        <end position="734"/>
    </location>
</feature>
<dbReference type="GO" id="GO:0044718">
    <property type="term" value="P:siderophore transmembrane transport"/>
    <property type="evidence" value="ECO:0007669"/>
    <property type="project" value="TreeGrafter"/>
</dbReference>
<keyword evidence="8 9" id="KW-0998">Cell outer membrane</keyword>
<dbReference type="eggNOG" id="COG1629">
    <property type="taxonomic scope" value="Bacteria"/>
</dbReference>
<evidence type="ECO:0000256" key="4">
    <source>
        <dbReference type="ARBA" id="ARBA00022692"/>
    </source>
</evidence>
<dbReference type="STRING" id="228405.HNE_1051"/>
<evidence type="ECO:0000256" key="6">
    <source>
        <dbReference type="ARBA" id="ARBA00023077"/>
    </source>
</evidence>
<keyword evidence="3 9" id="KW-1134">Transmembrane beta strand</keyword>
<feature type="short sequence motif" description="TonB box" evidence="10">
    <location>
        <begin position="97"/>
        <end position="103"/>
    </location>
</feature>
<evidence type="ECO:0000256" key="7">
    <source>
        <dbReference type="ARBA" id="ARBA00023136"/>
    </source>
</evidence>
<keyword evidence="5" id="KW-0732">Signal</keyword>
<evidence type="ECO:0000256" key="2">
    <source>
        <dbReference type="ARBA" id="ARBA00022448"/>
    </source>
</evidence>
<evidence type="ECO:0000256" key="10">
    <source>
        <dbReference type="PROSITE-ProRule" id="PRU10143"/>
    </source>
</evidence>
<evidence type="ECO:0000256" key="5">
    <source>
        <dbReference type="ARBA" id="ARBA00022729"/>
    </source>
</evidence>
<feature type="domain" description="TonB-dependent receptor plug" evidence="13">
    <location>
        <begin position="112"/>
        <end position="213"/>
    </location>
</feature>
<dbReference type="SUPFAM" id="SSF56935">
    <property type="entry name" value="Porins"/>
    <property type="match status" value="1"/>
</dbReference>
<evidence type="ECO:0000313" key="14">
    <source>
        <dbReference type="EMBL" id="ABI75787.1"/>
    </source>
</evidence>
<dbReference type="CDD" id="cd01347">
    <property type="entry name" value="ligand_gated_channel"/>
    <property type="match status" value="1"/>
</dbReference>
<evidence type="ECO:0000256" key="3">
    <source>
        <dbReference type="ARBA" id="ARBA00022452"/>
    </source>
</evidence>
<evidence type="ECO:0000256" key="1">
    <source>
        <dbReference type="ARBA" id="ARBA00004571"/>
    </source>
</evidence>
<accession>Q0C3C0</accession>
<dbReference type="Pfam" id="PF00593">
    <property type="entry name" value="TonB_dep_Rec_b-barrel"/>
    <property type="match status" value="1"/>
</dbReference>
<keyword evidence="6 10" id="KW-0798">TonB box</keyword>
<dbReference type="EMBL" id="CP000158">
    <property type="protein sequence ID" value="ABI75787.1"/>
    <property type="molecule type" value="Genomic_DNA"/>
</dbReference>
<evidence type="ECO:0000256" key="9">
    <source>
        <dbReference type="PROSITE-ProRule" id="PRU01360"/>
    </source>
</evidence>